<dbReference type="GO" id="GO:0004722">
    <property type="term" value="F:protein serine/threonine phosphatase activity"/>
    <property type="evidence" value="ECO:0007669"/>
    <property type="project" value="InterPro"/>
</dbReference>
<dbReference type="SUPFAM" id="SSF81606">
    <property type="entry name" value="PP2C-like"/>
    <property type="match status" value="1"/>
</dbReference>
<dbReference type="EMBL" id="PSQE01000007">
    <property type="protein sequence ID" value="RHN44828.1"/>
    <property type="molecule type" value="Genomic_DNA"/>
</dbReference>
<dbReference type="Proteomes" id="UP000265566">
    <property type="component" value="Chromosome 7"/>
</dbReference>
<dbReference type="Gene3D" id="3.60.40.10">
    <property type="entry name" value="PPM-type phosphatase domain"/>
    <property type="match status" value="2"/>
</dbReference>
<dbReference type="AlphaFoldDB" id="A0A396GWL4"/>
<proteinExistence type="predicted"/>
<feature type="domain" description="PPM-type phosphatase" evidence="1">
    <location>
        <begin position="1"/>
        <end position="196"/>
    </location>
</feature>
<dbReference type="InterPro" id="IPR036457">
    <property type="entry name" value="PPM-type-like_dom_sf"/>
</dbReference>
<evidence type="ECO:0000259" key="1">
    <source>
        <dbReference type="PROSITE" id="PS51746"/>
    </source>
</evidence>
<gene>
    <name evidence="2" type="ORF">MtrunA17_Chr7g0223641</name>
</gene>
<dbReference type="PANTHER" id="PTHR13832:SF550">
    <property type="entry name" value="PROTEIN PHOSPHATASE 2C 40-RELATED"/>
    <property type="match status" value="1"/>
</dbReference>
<dbReference type="InterPro" id="IPR001932">
    <property type="entry name" value="PPM-type_phosphatase-like_dom"/>
</dbReference>
<evidence type="ECO:0000313" key="2">
    <source>
        <dbReference type="EMBL" id="RHN44828.1"/>
    </source>
</evidence>
<dbReference type="InterPro" id="IPR015655">
    <property type="entry name" value="PP2C"/>
</dbReference>
<organism evidence="2">
    <name type="scientific">Medicago truncatula</name>
    <name type="common">Barrel medic</name>
    <name type="synonym">Medicago tribuloides</name>
    <dbReference type="NCBI Taxonomy" id="3880"/>
    <lineage>
        <taxon>Eukaryota</taxon>
        <taxon>Viridiplantae</taxon>
        <taxon>Streptophyta</taxon>
        <taxon>Embryophyta</taxon>
        <taxon>Tracheophyta</taxon>
        <taxon>Spermatophyta</taxon>
        <taxon>Magnoliopsida</taxon>
        <taxon>eudicotyledons</taxon>
        <taxon>Gunneridae</taxon>
        <taxon>Pentapetalae</taxon>
        <taxon>rosids</taxon>
        <taxon>fabids</taxon>
        <taxon>Fabales</taxon>
        <taxon>Fabaceae</taxon>
        <taxon>Papilionoideae</taxon>
        <taxon>50 kb inversion clade</taxon>
        <taxon>NPAAA clade</taxon>
        <taxon>Hologalegina</taxon>
        <taxon>IRL clade</taxon>
        <taxon>Trifolieae</taxon>
        <taxon>Medicago</taxon>
    </lineage>
</organism>
<reference evidence="2" key="1">
    <citation type="journal article" date="2018" name="Nat. Plants">
        <title>Whole-genome landscape of Medicago truncatula symbiotic genes.</title>
        <authorList>
            <person name="Pecrix Y."/>
            <person name="Gamas P."/>
            <person name="Carrere S."/>
        </authorList>
    </citation>
    <scope>NUCLEOTIDE SEQUENCE</scope>
    <source>
        <tissue evidence="2">Leaves</tissue>
    </source>
</reference>
<keyword evidence="2" id="KW-0378">Hydrolase</keyword>
<protein>
    <recommendedName>
        <fullName evidence="1">PPM-type phosphatase domain-containing protein</fullName>
    </recommendedName>
</protein>
<dbReference type="PROSITE" id="PS51746">
    <property type="entry name" value="PPM_2"/>
    <property type="match status" value="1"/>
</dbReference>
<comment type="caution">
    <text evidence="2">The sequence shown here is derived from an EMBL/GenBank/DDBJ whole genome shotgun (WGS) entry which is preliminary data.</text>
</comment>
<accession>A0A396GWL4</accession>
<dbReference type="Pfam" id="PF00481">
    <property type="entry name" value="PP2C"/>
    <property type="match status" value="1"/>
</dbReference>
<dbReference type="PANTHER" id="PTHR13832">
    <property type="entry name" value="PROTEIN PHOSPHATASE 2C"/>
    <property type="match status" value="1"/>
</dbReference>
<dbReference type="CDD" id="cd00143">
    <property type="entry name" value="PP2Cc"/>
    <property type="match status" value="1"/>
</dbReference>
<dbReference type="Gramene" id="rna38994">
    <property type="protein sequence ID" value="RHN44828.1"/>
    <property type="gene ID" value="gene38994"/>
</dbReference>
<name>A0A396GWL4_MEDTR</name>
<sequence length="212" mass="23876">MGEHLDIVSIGSCVLILLLHGNDLYTLNLGDRRAVLATCSEKVNAIRLTDSHTVDNEAERLPEKVYGICHKKNLNDALMEILRVCNLSSPPYISSQPSLNVHKISNSDQFVIVGSDGLFDFFSNEEAVKLVESCILNNPFGDPARFLIEQPIPLVNFSISHAKFNFICYNMEVLMNVPDMRRRKYHDHVTVIVIMLGMNKRNGWAKISKNCS</sequence>